<dbReference type="InterPro" id="IPR035500">
    <property type="entry name" value="NHR-like_dom_sf"/>
</dbReference>
<feature type="domain" description="Nuclear receptor" evidence="11">
    <location>
        <begin position="104"/>
        <end position="179"/>
    </location>
</feature>
<evidence type="ECO:0000313" key="13">
    <source>
        <dbReference type="EMBL" id="KAJ8311763.1"/>
    </source>
</evidence>
<evidence type="ECO:0000256" key="9">
    <source>
        <dbReference type="ARBA" id="ARBA00023242"/>
    </source>
</evidence>
<evidence type="ECO:0000256" key="5">
    <source>
        <dbReference type="ARBA" id="ARBA00023015"/>
    </source>
</evidence>
<evidence type="ECO:0008006" key="15">
    <source>
        <dbReference type="Google" id="ProtNLM"/>
    </source>
</evidence>
<evidence type="ECO:0000256" key="4">
    <source>
        <dbReference type="ARBA" id="ARBA00022833"/>
    </source>
</evidence>
<organism evidence="13 14">
    <name type="scientific">Tegillarca granosa</name>
    <name type="common">Malaysian cockle</name>
    <name type="synonym">Anadara granosa</name>
    <dbReference type="NCBI Taxonomy" id="220873"/>
    <lineage>
        <taxon>Eukaryota</taxon>
        <taxon>Metazoa</taxon>
        <taxon>Spiralia</taxon>
        <taxon>Lophotrochozoa</taxon>
        <taxon>Mollusca</taxon>
        <taxon>Bivalvia</taxon>
        <taxon>Autobranchia</taxon>
        <taxon>Pteriomorphia</taxon>
        <taxon>Arcoida</taxon>
        <taxon>Arcoidea</taxon>
        <taxon>Arcidae</taxon>
        <taxon>Tegillarca</taxon>
    </lineage>
</organism>
<evidence type="ECO:0000256" key="1">
    <source>
        <dbReference type="ARBA" id="ARBA00004123"/>
    </source>
</evidence>
<dbReference type="InterPro" id="IPR001628">
    <property type="entry name" value="Znf_hrmn_rcpt"/>
</dbReference>
<comment type="caution">
    <text evidence="13">The sequence shown here is derived from an EMBL/GenBank/DDBJ whole genome shotgun (WGS) entry which is preliminary data.</text>
</comment>
<dbReference type="SMART" id="SM00430">
    <property type="entry name" value="HOLI"/>
    <property type="match status" value="1"/>
</dbReference>
<name>A0ABQ9F2Z7_TEGGR</name>
<keyword evidence="9 10" id="KW-0539">Nucleus</keyword>
<dbReference type="CDD" id="cd06968">
    <property type="entry name" value="NR_DBD_ROR"/>
    <property type="match status" value="1"/>
</dbReference>
<evidence type="ECO:0000256" key="7">
    <source>
        <dbReference type="ARBA" id="ARBA00023163"/>
    </source>
</evidence>
<dbReference type="PRINTS" id="PR00047">
    <property type="entry name" value="STROIDFINGER"/>
</dbReference>
<evidence type="ECO:0000256" key="10">
    <source>
        <dbReference type="RuleBase" id="RU004334"/>
    </source>
</evidence>
<protein>
    <recommendedName>
        <fullName evidence="15">Nuclear hormone receptor HR3</fullName>
    </recommendedName>
</protein>
<dbReference type="SMART" id="SM00399">
    <property type="entry name" value="ZnF_C4"/>
    <property type="match status" value="1"/>
</dbReference>
<dbReference type="EMBL" id="JARBDR010000496">
    <property type="protein sequence ID" value="KAJ8311763.1"/>
    <property type="molecule type" value="Genomic_DNA"/>
</dbReference>
<dbReference type="SUPFAM" id="SSF48508">
    <property type="entry name" value="Nuclear receptor ligand-binding domain"/>
    <property type="match status" value="1"/>
</dbReference>
<dbReference type="PROSITE" id="PS51843">
    <property type="entry name" value="NR_LBD"/>
    <property type="match status" value="1"/>
</dbReference>
<keyword evidence="3 10" id="KW-0863">Zinc-finger</keyword>
<evidence type="ECO:0000256" key="2">
    <source>
        <dbReference type="ARBA" id="ARBA00022723"/>
    </source>
</evidence>
<dbReference type="InterPro" id="IPR001723">
    <property type="entry name" value="Nuclear_hrmn_rcpt"/>
</dbReference>
<keyword evidence="7 10" id="KW-0804">Transcription</keyword>
<evidence type="ECO:0000313" key="14">
    <source>
        <dbReference type="Proteomes" id="UP001217089"/>
    </source>
</evidence>
<evidence type="ECO:0000256" key="8">
    <source>
        <dbReference type="ARBA" id="ARBA00023170"/>
    </source>
</evidence>
<dbReference type="Gene3D" id="1.10.565.10">
    <property type="entry name" value="Retinoid X Receptor"/>
    <property type="match status" value="2"/>
</dbReference>
<evidence type="ECO:0000256" key="6">
    <source>
        <dbReference type="ARBA" id="ARBA00023125"/>
    </source>
</evidence>
<feature type="domain" description="NR LBD" evidence="12">
    <location>
        <begin position="271"/>
        <end position="474"/>
    </location>
</feature>
<dbReference type="PROSITE" id="PS00031">
    <property type="entry name" value="NUCLEAR_REC_DBD_1"/>
    <property type="match status" value="1"/>
</dbReference>
<dbReference type="Pfam" id="PF00104">
    <property type="entry name" value="Hormone_recep"/>
    <property type="match status" value="1"/>
</dbReference>
<dbReference type="PRINTS" id="PR00398">
    <property type="entry name" value="STRDHORMONER"/>
</dbReference>
<keyword evidence="5 10" id="KW-0805">Transcription regulation</keyword>
<keyword evidence="6 10" id="KW-0238">DNA-binding</keyword>
<proteinExistence type="inferred from homology"/>
<dbReference type="PANTHER" id="PTHR45805">
    <property type="entry name" value="NUCLEAR HORMONE RECEPTOR HR3-RELATED"/>
    <property type="match status" value="1"/>
</dbReference>
<dbReference type="InterPro" id="IPR013088">
    <property type="entry name" value="Znf_NHR/GATA"/>
</dbReference>
<comment type="subcellular location">
    <subcellularLocation>
        <location evidence="1 10">Nucleus</location>
    </subcellularLocation>
</comment>
<dbReference type="PROSITE" id="PS51030">
    <property type="entry name" value="NUCLEAR_REC_DBD_2"/>
    <property type="match status" value="1"/>
</dbReference>
<dbReference type="Pfam" id="PF00105">
    <property type="entry name" value="zf-C4"/>
    <property type="match status" value="1"/>
</dbReference>
<accession>A0ABQ9F2Z7</accession>
<keyword evidence="2 10" id="KW-0479">Metal-binding</keyword>
<dbReference type="InterPro" id="IPR044101">
    <property type="entry name" value="NR_DBD_ROR"/>
</dbReference>
<dbReference type="Gene3D" id="3.30.50.10">
    <property type="entry name" value="Erythroid Transcription Factor GATA-1, subunit A"/>
    <property type="match status" value="1"/>
</dbReference>
<gene>
    <name evidence="13" type="ORF">KUTeg_011118</name>
</gene>
<dbReference type="SUPFAM" id="SSF57716">
    <property type="entry name" value="Glucocorticoid receptor-like (DNA-binding domain)"/>
    <property type="match status" value="1"/>
</dbReference>
<keyword evidence="8 10" id="KW-0675">Receptor</keyword>
<reference evidence="13 14" key="1">
    <citation type="submission" date="2022-12" db="EMBL/GenBank/DDBJ databases">
        <title>Chromosome-level genome of Tegillarca granosa.</title>
        <authorList>
            <person name="Kim J."/>
        </authorList>
    </citation>
    <scope>NUCLEOTIDE SEQUENCE [LARGE SCALE GENOMIC DNA]</scope>
    <source>
        <strain evidence="13">Teg-2019</strain>
        <tissue evidence="13">Adductor muscle</tissue>
    </source>
</reference>
<evidence type="ECO:0000259" key="12">
    <source>
        <dbReference type="PROSITE" id="PS51843"/>
    </source>
</evidence>
<dbReference type="InterPro" id="IPR000536">
    <property type="entry name" value="Nucl_hrmn_rcpt_lig-bd"/>
</dbReference>
<keyword evidence="4 10" id="KW-0862">Zinc</keyword>
<dbReference type="PANTHER" id="PTHR45805:SF2">
    <property type="entry name" value="NUCLEAR HORMONE RECEPTOR HR3-RELATED"/>
    <property type="match status" value="1"/>
</dbReference>
<evidence type="ECO:0000259" key="11">
    <source>
        <dbReference type="PROSITE" id="PS51030"/>
    </source>
</evidence>
<dbReference type="Proteomes" id="UP001217089">
    <property type="component" value="Unassembled WGS sequence"/>
</dbReference>
<sequence length="474" mass="54045">MINNEENTHDAVYSQMSDHAMQEDAYQQMTENKVHDDNYPQQMTDKVHQEDSNFTQITDNALKVYQSNDNVQSEGYSQLTVKQITDKIHQKSPNSNSWKSQIEVIPCKVCGDKSSGVHYGVITCEGCKGFFRRSQAGPVNYQCPRNKNCVIDRVNRNRCQYCRLQKCLALGMSRDAVKFGRMSKKQREKVEDEANYVKQNQVNGYGPISPTQLMSPTNNNQINTFSDPNYIYTNNGYAYTISSPESQPEMTFSGNPNLYHLTCTYHTAEPSPVTFGKAIVDAHVRTCLYTPEQVELIKSNPAGQETIDAFKKMTHKELWNEMAEKITIAVQQIIEFAKMIPGFMDLSQDDQIMLLKAADEEKHLRDSILELAKSLLSLNLSDNELALFNRPGLKEITEIQKLYEKVLAALKMEIGKNPNNEEDLLNKLLQYAWPLRNLSTQHIVLLNKFKQTAPEVEFPALHKELFSVEGLETS</sequence>
<keyword evidence="14" id="KW-1185">Reference proteome</keyword>
<comment type="similarity">
    <text evidence="10">Belongs to the nuclear hormone receptor family.</text>
</comment>
<evidence type="ECO:0000256" key="3">
    <source>
        <dbReference type="ARBA" id="ARBA00022771"/>
    </source>
</evidence>